<protein>
    <submittedName>
        <fullName evidence="5">Serine proteinase</fullName>
    </submittedName>
</protein>
<dbReference type="NCBIfam" id="NF041521">
    <property type="entry name" value="HhoA_HhoB_HtrA"/>
    <property type="match status" value="1"/>
</dbReference>
<dbReference type="PROSITE" id="PS50106">
    <property type="entry name" value="PDZ"/>
    <property type="match status" value="1"/>
</dbReference>
<evidence type="ECO:0000313" key="5">
    <source>
        <dbReference type="EMBL" id="BAY71677.1"/>
    </source>
</evidence>
<dbReference type="InterPro" id="IPR001940">
    <property type="entry name" value="Peptidase_S1C"/>
</dbReference>
<evidence type="ECO:0000259" key="4">
    <source>
        <dbReference type="PROSITE" id="PS50106"/>
    </source>
</evidence>
<name>A0A1Z4KRV7_ANAVA</name>
<evidence type="ECO:0000256" key="1">
    <source>
        <dbReference type="ARBA" id="ARBA00010541"/>
    </source>
</evidence>
<keyword evidence="2" id="KW-0645">Protease</keyword>
<dbReference type="Pfam" id="PF13365">
    <property type="entry name" value="Trypsin_2"/>
    <property type="match status" value="1"/>
</dbReference>
<dbReference type="PRINTS" id="PR00834">
    <property type="entry name" value="PROTEASES2C"/>
</dbReference>
<dbReference type="GO" id="GO:0006508">
    <property type="term" value="P:proteolysis"/>
    <property type="evidence" value="ECO:0007669"/>
    <property type="project" value="UniProtKB-KW"/>
</dbReference>
<dbReference type="SUPFAM" id="SSF50494">
    <property type="entry name" value="Trypsin-like serine proteases"/>
    <property type="match status" value="1"/>
</dbReference>
<dbReference type="InterPro" id="IPR036034">
    <property type="entry name" value="PDZ_sf"/>
</dbReference>
<evidence type="ECO:0000256" key="3">
    <source>
        <dbReference type="ARBA" id="ARBA00022801"/>
    </source>
</evidence>
<dbReference type="AlphaFoldDB" id="A0A1Z4KRV7"/>
<dbReference type="GO" id="GO:0004252">
    <property type="term" value="F:serine-type endopeptidase activity"/>
    <property type="evidence" value="ECO:0007669"/>
    <property type="project" value="InterPro"/>
</dbReference>
<dbReference type="PANTHER" id="PTHR22939:SF129">
    <property type="entry name" value="SERINE PROTEASE HTRA2, MITOCHONDRIAL"/>
    <property type="match status" value="1"/>
</dbReference>
<keyword evidence="3" id="KW-0378">Hydrolase</keyword>
<dbReference type="SMART" id="SM00228">
    <property type="entry name" value="PDZ"/>
    <property type="match status" value="1"/>
</dbReference>
<dbReference type="SUPFAM" id="SSF50156">
    <property type="entry name" value="PDZ domain-like"/>
    <property type="match status" value="1"/>
</dbReference>
<dbReference type="InterPro" id="IPR048172">
    <property type="entry name" value="HhoA_HhoB_HtrA-like"/>
</dbReference>
<dbReference type="InterPro" id="IPR009003">
    <property type="entry name" value="Peptidase_S1_PA"/>
</dbReference>
<evidence type="ECO:0000256" key="2">
    <source>
        <dbReference type="ARBA" id="ARBA00022670"/>
    </source>
</evidence>
<reference evidence="5 6" key="1">
    <citation type="submission" date="2017-06" db="EMBL/GenBank/DDBJ databases">
        <title>Genome sequencing of cyanobaciteial culture collection at National Institute for Environmental Studies (NIES).</title>
        <authorList>
            <person name="Hirose Y."/>
            <person name="Shimura Y."/>
            <person name="Fujisawa T."/>
            <person name="Nakamura Y."/>
            <person name="Kawachi M."/>
        </authorList>
    </citation>
    <scope>NUCLEOTIDE SEQUENCE [LARGE SCALE GENOMIC DNA]</scope>
    <source>
        <strain evidence="5 6">NIES-23</strain>
    </source>
</reference>
<evidence type="ECO:0000313" key="6">
    <source>
        <dbReference type="Proteomes" id="UP000217507"/>
    </source>
</evidence>
<comment type="similarity">
    <text evidence="1">Belongs to the peptidase S1C family.</text>
</comment>
<proteinExistence type="inferred from homology"/>
<accession>A0A1Z4KRV7</accession>
<dbReference type="Gene3D" id="2.30.42.10">
    <property type="match status" value="1"/>
</dbReference>
<dbReference type="Pfam" id="PF13180">
    <property type="entry name" value="PDZ_2"/>
    <property type="match status" value="1"/>
</dbReference>
<dbReference type="Gene3D" id="2.40.10.10">
    <property type="entry name" value="Trypsin-like serine proteases"/>
    <property type="match status" value="2"/>
</dbReference>
<dbReference type="EMBL" id="AP018216">
    <property type="protein sequence ID" value="BAY71677.1"/>
    <property type="molecule type" value="Genomic_DNA"/>
</dbReference>
<organism evidence="5 6">
    <name type="scientific">Trichormus variabilis NIES-23</name>
    <dbReference type="NCBI Taxonomy" id="1973479"/>
    <lineage>
        <taxon>Bacteria</taxon>
        <taxon>Bacillati</taxon>
        <taxon>Cyanobacteriota</taxon>
        <taxon>Cyanophyceae</taxon>
        <taxon>Nostocales</taxon>
        <taxon>Nostocaceae</taxon>
        <taxon>Trichormus</taxon>
    </lineage>
</organism>
<feature type="domain" description="PDZ" evidence="4">
    <location>
        <begin position="330"/>
        <end position="410"/>
    </location>
</feature>
<dbReference type="InterPro" id="IPR043504">
    <property type="entry name" value="Peptidase_S1_PA_chymotrypsin"/>
</dbReference>
<gene>
    <name evidence="5" type="ORF">NIES23_44970</name>
</gene>
<dbReference type="InterPro" id="IPR001478">
    <property type="entry name" value="PDZ"/>
</dbReference>
<dbReference type="Proteomes" id="UP000217507">
    <property type="component" value="Chromosome"/>
</dbReference>
<dbReference type="PANTHER" id="PTHR22939">
    <property type="entry name" value="SERINE PROTEASE FAMILY S1C HTRA-RELATED"/>
    <property type="match status" value="1"/>
</dbReference>
<sequence>MLSKVVINIVSLLTAMQNQVHDESQPLNPKNHNHAPWKKAAASLSLVLLGSGMTLAGGYLAGNQQQLAQKASDLAVSRVDAAPPLGNNTDPNFVTQVVQRVGPAVVRIEASRTVTSRLPAEFNDPFFRRFFGSQLPQQQERVQRGTGSGFLISADGSILTNAHVVDGADTVRVILKDGRSFQGKVLGTDNLTDVAVVKIQANNLPTLTVGNSDQLQPGQWAIAIGNPLGLDNTVTTGIISATGRTSNQIGAPDKRVEYIQTDAAINPGNSGGPLLNYRGEVIGMNTAIIQGAQGLGFAIPIKTAQRISNQLIATGKVQHPYLGIQMVGLTPQIKQNINSDPNSGLTVDRDKGVLVVRVLPNSPAARAGLRAGDVIQKLNGQAVTDASNVQRAVENAQVGGQLQLELWRNGRNLNLAVQAGAFPTQQQVK</sequence>